<evidence type="ECO:0000256" key="5">
    <source>
        <dbReference type="ARBA" id="ARBA00022989"/>
    </source>
</evidence>
<feature type="transmembrane region" description="Helical" evidence="7">
    <location>
        <begin position="238"/>
        <end position="264"/>
    </location>
</feature>
<dbReference type="Pfam" id="PF00528">
    <property type="entry name" value="BPD_transp_1"/>
    <property type="match status" value="1"/>
</dbReference>
<dbReference type="InterPro" id="IPR045621">
    <property type="entry name" value="BPD_transp_1_N"/>
</dbReference>
<comment type="similarity">
    <text evidence="7">Belongs to the binding-protein-dependent transport system permease family.</text>
</comment>
<feature type="transmembrane region" description="Helical" evidence="7">
    <location>
        <begin position="100"/>
        <end position="123"/>
    </location>
</feature>
<dbReference type="Pfam" id="PF19300">
    <property type="entry name" value="BPD_transp_1_N"/>
    <property type="match status" value="1"/>
</dbReference>
<keyword evidence="2 7" id="KW-0813">Transport</keyword>
<geneLocation type="plasmid" evidence="9">
    <name>pDson01</name>
</geneLocation>
<comment type="subcellular location">
    <subcellularLocation>
        <location evidence="1 7">Cell membrane</location>
        <topology evidence="1 7">Multi-pass membrane protein</topology>
    </subcellularLocation>
</comment>
<dbReference type="CDD" id="cd06261">
    <property type="entry name" value="TM_PBP2"/>
    <property type="match status" value="1"/>
</dbReference>
<evidence type="ECO:0000313" key="9">
    <source>
        <dbReference type="EMBL" id="XBV83655.1"/>
    </source>
</evidence>
<dbReference type="PANTHER" id="PTHR43163">
    <property type="entry name" value="DIPEPTIDE TRANSPORT SYSTEM PERMEASE PROTEIN DPPB-RELATED"/>
    <property type="match status" value="1"/>
</dbReference>
<feature type="transmembrane region" description="Helical" evidence="7">
    <location>
        <begin position="284"/>
        <end position="310"/>
    </location>
</feature>
<name>A0AAU7U558_9DEIO</name>
<keyword evidence="9" id="KW-0614">Plasmid</keyword>
<dbReference type="GO" id="GO:0005886">
    <property type="term" value="C:plasma membrane"/>
    <property type="evidence" value="ECO:0007669"/>
    <property type="project" value="UniProtKB-SubCell"/>
</dbReference>
<evidence type="ECO:0000259" key="8">
    <source>
        <dbReference type="PROSITE" id="PS50928"/>
    </source>
</evidence>
<evidence type="ECO:0000256" key="2">
    <source>
        <dbReference type="ARBA" id="ARBA00022448"/>
    </source>
</evidence>
<evidence type="ECO:0000256" key="7">
    <source>
        <dbReference type="RuleBase" id="RU363032"/>
    </source>
</evidence>
<keyword evidence="5 7" id="KW-1133">Transmembrane helix</keyword>
<evidence type="ECO:0000256" key="6">
    <source>
        <dbReference type="ARBA" id="ARBA00023136"/>
    </source>
</evidence>
<accession>A0AAU7U558</accession>
<dbReference type="EMBL" id="CP158297">
    <property type="protein sequence ID" value="XBV83655.1"/>
    <property type="molecule type" value="Genomic_DNA"/>
</dbReference>
<dbReference type="GO" id="GO:0055085">
    <property type="term" value="P:transmembrane transport"/>
    <property type="evidence" value="ECO:0007669"/>
    <property type="project" value="InterPro"/>
</dbReference>
<reference evidence="9" key="1">
    <citation type="submission" date="2024-06" db="EMBL/GenBank/DDBJ databases">
        <title>Draft Genome Sequence of Deinococcus sonorensis Type Strain KR-87, a Biofilm Producing Representative of the Genus Deinococcus.</title>
        <authorList>
            <person name="Boren L.S."/>
            <person name="Grosso R.A."/>
            <person name="Hugenberg-Cox A.N."/>
            <person name="Hill J.T.E."/>
            <person name="Albert C.M."/>
            <person name="Tuohy J.M."/>
        </authorList>
    </citation>
    <scope>NUCLEOTIDE SEQUENCE</scope>
    <source>
        <strain evidence="9">KR-87</strain>
        <plasmid evidence="9">pDson01</plasmid>
    </source>
</reference>
<sequence>MLTFLVKRLLLMIPVLLGISFLTFALLAFAPGDYLSLALSSGAANPEGLAHIKAELGLGEPWFTRYLHYLVRLLHGDLGSSIVFGQPVSAQILAALPNTLVLTASSLLFALTVAVVMGVLAGARPHSAVDYLASLVSVLGVAMPGFWLGLLLLVLFSLKLRWLPLGGGGLGNLSQGVWPFLSFLILPAVTLGAELTAILTRLTRNALLDVLGEDYIRTARAKGVGQYRVLFRHALRNAALPLVTTAGLQFGGLLGGAVIIETIFSWPGMGVLTINAITQRDLPMIQGAVLVFAALFVLVVLLTDVLYTWIDPRISYE</sequence>
<evidence type="ECO:0000256" key="4">
    <source>
        <dbReference type="ARBA" id="ARBA00022692"/>
    </source>
</evidence>
<dbReference type="Gene3D" id="1.10.3720.10">
    <property type="entry name" value="MetI-like"/>
    <property type="match status" value="1"/>
</dbReference>
<dbReference type="PROSITE" id="PS50928">
    <property type="entry name" value="ABC_TM1"/>
    <property type="match status" value="1"/>
</dbReference>
<dbReference type="SUPFAM" id="SSF161098">
    <property type="entry name" value="MetI-like"/>
    <property type="match status" value="1"/>
</dbReference>
<proteinExistence type="inferred from homology"/>
<keyword evidence="3" id="KW-1003">Cell membrane</keyword>
<dbReference type="PANTHER" id="PTHR43163:SF6">
    <property type="entry name" value="DIPEPTIDE TRANSPORT SYSTEM PERMEASE PROTEIN DPPB-RELATED"/>
    <property type="match status" value="1"/>
</dbReference>
<dbReference type="AlphaFoldDB" id="A0AAU7U558"/>
<protein>
    <submittedName>
        <fullName evidence="9">ABC transporter permease</fullName>
    </submittedName>
</protein>
<feature type="transmembrane region" description="Helical" evidence="7">
    <location>
        <begin position="9"/>
        <end position="30"/>
    </location>
</feature>
<keyword evidence="6 7" id="KW-0472">Membrane</keyword>
<organism evidence="9">
    <name type="scientific">Deinococcus sonorensis KR-87</name>
    <dbReference type="NCBI Taxonomy" id="694439"/>
    <lineage>
        <taxon>Bacteria</taxon>
        <taxon>Thermotogati</taxon>
        <taxon>Deinococcota</taxon>
        <taxon>Deinococci</taxon>
        <taxon>Deinococcales</taxon>
        <taxon>Deinococcaceae</taxon>
        <taxon>Deinococcus</taxon>
    </lineage>
</organism>
<feature type="domain" description="ABC transmembrane type-1" evidence="8">
    <location>
        <begin position="96"/>
        <end position="307"/>
    </location>
</feature>
<feature type="transmembrane region" description="Helical" evidence="7">
    <location>
        <begin position="178"/>
        <end position="199"/>
    </location>
</feature>
<dbReference type="InterPro" id="IPR000515">
    <property type="entry name" value="MetI-like"/>
</dbReference>
<evidence type="ECO:0000256" key="1">
    <source>
        <dbReference type="ARBA" id="ARBA00004651"/>
    </source>
</evidence>
<dbReference type="RefSeq" id="WP_350241296.1">
    <property type="nucleotide sequence ID" value="NZ_CP158297.1"/>
</dbReference>
<keyword evidence="4 7" id="KW-0812">Transmembrane</keyword>
<feature type="transmembrane region" description="Helical" evidence="7">
    <location>
        <begin position="135"/>
        <end position="158"/>
    </location>
</feature>
<gene>
    <name evidence="9" type="ORF">ABOD76_02930</name>
</gene>
<dbReference type="InterPro" id="IPR035906">
    <property type="entry name" value="MetI-like_sf"/>
</dbReference>
<dbReference type="KEGG" id="dsc:ABOD76_02930"/>
<evidence type="ECO:0000256" key="3">
    <source>
        <dbReference type="ARBA" id="ARBA00022475"/>
    </source>
</evidence>